<proteinExistence type="predicted"/>
<comment type="caution">
    <text evidence="2">The sequence shown here is derived from an EMBL/GenBank/DDBJ whole genome shotgun (WGS) entry which is preliminary data.</text>
</comment>
<keyword evidence="3" id="KW-1185">Reference proteome</keyword>
<evidence type="ECO:0000256" key="1">
    <source>
        <dbReference type="SAM" id="MobiDB-lite"/>
    </source>
</evidence>
<organism evidence="2 3">
    <name type="scientific">Muraenolepis orangiensis</name>
    <name type="common">Patagonian moray cod</name>
    <dbReference type="NCBI Taxonomy" id="630683"/>
    <lineage>
        <taxon>Eukaryota</taxon>
        <taxon>Metazoa</taxon>
        <taxon>Chordata</taxon>
        <taxon>Craniata</taxon>
        <taxon>Vertebrata</taxon>
        <taxon>Euteleostomi</taxon>
        <taxon>Actinopterygii</taxon>
        <taxon>Neopterygii</taxon>
        <taxon>Teleostei</taxon>
        <taxon>Neoteleostei</taxon>
        <taxon>Acanthomorphata</taxon>
        <taxon>Zeiogadaria</taxon>
        <taxon>Gadariae</taxon>
        <taxon>Gadiformes</taxon>
        <taxon>Muraenolepidoidei</taxon>
        <taxon>Muraenolepididae</taxon>
        <taxon>Muraenolepis</taxon>
    </lineage>
</organism>
<evidence type="ECO:0000313" key="2">
    <source>
        <dbReference type="EMBL" id="KAJ3606424.1"/>
    </source>
</evidence>
<feature type="compositionally biased region" description="Pro residues" evidence="1">
    <location>
        <begin position="60"/>
        <end position="86"/>
    </location>
</feature>
<sequence length="86" mass="9426">MMEAYGGDTFLFLMLEAMRRDFSFPYDGGVWRRYFPFPYDGGDEEILSSSFLSEWYPRGAPSPLPESSPPLPGGAPSPPAVASPSA</sequence>
<dbReference type="Proteomes" id="UP001148018">
    <property type="component" value="Unassembled WGS sequence"/>
</dbReference>
<feature type="region of interest" description="Disordered" evidence="1">
    <location>
        <begin position="59"/>
        <end position="86"/>
    </location>
</feature>
<name>A0A9Q0EFM8_9TELE</name>
<accession>A0A9Q0EFM8</accession>
<protein>
    <submittedName>
        <fullName evidence="2">Uncharacterized protein</fullName>
    </submittedName>
</protein>
<gene>
    <name evidence="2" type="ORF">NHX12_025945</name>
</gene>
<dbReference type="AlphaFoldDB" id="A0A9Q0EFM8"/>
<evidence type="ECO:0000313" key="3">
    <source>
        <dbReference type="Proteomes" id="UP001148018"/>
    </source>
</evidence>
<reference evidence="2" key="1">
    <citation type="submission" date="2022-07" db="EMBL/GenBank/DDBJ databases">
        <title>Chromosome-level genome of Muraenolepis orangiensis.</title>
        <authorList>
            <person name="Kim J."/>
        </authorList>
    </citation>
    <scope>NUCLEOTIDE SEQUENCE</scope>
    <source>
        <strain evidence="2">KU_S4_2022</strain>
        <tissue evidence="2">Muscle</tissue>
    </source>
</reference>
<dbReference type="EMBL" id="JANIIK010000042">
    <property type="protein sequence ID" value="KAJ3606424.1"/>
    <property type="molecule type" value="Genomic_DNA"/>
</dbReference>